<dbReference type="AlphaFoldDB" id="A0A1I7AVG2"/>
<dbReference type="PANTHER" id="PTHR16026">
    <property type="entry name" value="CARTILAGE ACIDIC PROTEIN 1"/>
    <property type="match status" value="1"/>
</dbReference>
<dbReference type="Proteomes" id="UP000199673">
    <property type="component" value="Unassembled WGS sequence"/>
</dbReference>
<proteinExistence type="predicted"/>
<dbReference type="RefSeq" id="WP_244545485.1">
    <property type="nucleotide sequence ID" value="NZ_FPBF01000002.1"/>
</dbReference>
<protein>
    <submittedName>
        <fullName evidence="3">Repeat domain-containing protein</fullName>
    </submittedName>
</protein>
<keyword evidence="1" id="KW-0732">Signal</keyword>
<feature type="domain" description="ASPIC/UnbV" evidence="2">
    <location>
        <begin position="540"/>
        <end position="606"/>
    </location>
</feature>
<name>A0A1I7AVG2_9BACT</name>
<evidence type="ECO:0000313" key="4">
    <source>
        <dbReference type="Proteomes" id="UP000199673"/>
    </source>
</evidence>
<reference evidence="4" key="1">
    <citation type="submission" date="2016-10" db="EMBL/GenBank/DDBJ databases">
        <authorList>
            <person name="Varghese N."/>
            <person name="Submissions S."/>
        </authorList>
    </citation>
    <scope>NUCLEOTIDE SEQUENCE [LARGE SCALE GENOMIC DNA]</scope>
    <source>
        <strain evidence="4">DSM 23445</strain>
    </source>
</reference>
<dbReference type="PROSITE" id="PS51257">
    <property type="entry name" value="PROKAR_LIPOPROTEIN"/>
    <property type="match status" value="1"/>
</dbReference>
<dbReference type="Pfam" id="PF13517">
    <property type="entry name" value="FG-GAP_3"/>
    <property type="match status" value="7"/>
</dbReference>
<dbReference type="InterPro" id="IPR027039">
    <property type="entry name" value="Crtac1"/>
</dbReference>
<dbReference type="Pfam" id="PF07593">
    <property type="entry name" value="UnbV_ASPIC"/>
    <property type="match status" value="1"/>
</dbReference>
<evidence type="ECO:0000256" key="1">
    <source>
        <dbReference type="ARBA" id="ARBA00022729"/>
    </source>
</evidence>
<keyword evidence="4" id="KW-1185">Reference proteome</keyword>
<dbReference type="InterPro" id="IPR013517">
    <property type="entry name" value="FG-GAP"/>
</dbReference>
<evidence type="ECO:0000259" key="2">
    <source>
        <dbReference type="Pfam" id="PF07593"/>
    </source>
</evidence>
<gene>
    <name evidence="3" type="ORF">SAMN04489724_2234</name>
</gene>
<dbReference type="EMBL" id="FPBF01000002">
    <property type="protein sequence ID" value="SFT78886.1"/>
    <property type="molecule type" value="Genomic_DNA"/>
</dbReference>
<dbReference type="InterPro" id="IPR011519">
    <property type="entry name" value="UnbV_ASPIC"/>
</dbReference>
<dbReference type="Gene3D" id="2.130.10.130">
    <property type="entry name" value="Integrin alpha, N-terminal"/>
    <property type="match status" value="4"/>
</dbReference>
<evidence type="ECO:0000313" key="3">
    <source>
        <dbReference type="EMBL" id="SFT78886.1"/>
    </source>
</evidence>
<organism evidence="3 4">
    <name type="scientific">Algoriphagus locisalis</name>
    <dbReference type="NCBI Taxonomy" id="305507"/>
    <lineage>
        <taxon>Bacteria</taxon>
        <taxon>Pseudomonadati</taxon>
        <taxon>Bacteroidota</taxon>
        <taxon>Cytophagia</taxon>
        <taxon>Cytophagales</taxon>
        <taxon>Cyclobacteriaceae</taxon>
        <taxon>Algoriphagus</taxon>
    </lineage>
</organism>
<dbReference type="InterPro" id="IPR028994">
    <property type="entry name" value="Integrin_alpha_N"/>
</dbReference>
<dbReference type="SUPFAM" id="SSF69318">
    <property type="entry name" value="Integrin alpha N-terminal domain"/>
    <property type="match status" value="3"/>
</dbReference>
<accession>A0A1I7AVG2</accession>
<dbReference type="STRING" id="305507.SAMN04489724_2234"/>
<dbReference type="PANTHER" id="PTHR16026:SF0">
    <property type="entry name" value="CARTILAGE ACIDIC PROTEIN 1"/>
    <property type="match status" value="1"/>
</dbReference>
<sequence>MTKRTLISALGLSILMMSCTENDKSSAADNPSIANTPPLFTLLTPEQTGITFSNKIEENLNLNVLMYEYLYNGGGVAVGDLNGDGLEDIYFSANVSGNQLYLNQGNLTFKETAQASGATGRSGPWKTGVVFVDINGDNKLDIYQCYSGNLPTEKRTNELFVNQGNDENGTPIFKEMAEEYGIASNAPSTTGSFFDYDLDGDLDLFLLNHNTKSIQNQDVNLTKVLMQEKHEAGPQLFENRDGKFVEVTQKAGISSSSLSYGLGIAIADINQDGWPDLYIGNDYSMPDYLYINQQDGTFKDEILARMGHTSHFSMGNDIADINNDGLPDIFTLDMLPESNERQKLLLAPDNFELFKLNVDKGFHHQYMRNMLHVNSGDGTFQEIGQLAGLSNTDWSWSSLFADFDNDSWKDLFVTNGYLRDYNNQDFLKYMDNYVRTSGGKLKREDLLNMVKNMPSSNLTNYIFRNSGNLTFQNQTASWGINQIGNSSGAAYSDLDNDGDLDLIVNNINTPAFIYENQTSQRDGGNYLNINLAGSGSNTSAFGAKVAIFTGSDVQVLEQNPFRGYQSSISTTLHFGLGKVKEIDSLRVTWPGGQITKQYKVAANQTLALSENEGQSFLPEKPKASKAFLTKKSDLATEAGREFNDYKRQPLLINPISGNGKAMVVADFTGDGKEDLFVGAGSNASASLFTQSSNGTFVKQNSSVFASASKAEDSDAIAFDANGDGSLDLYVASGGVYDFNLGDDSLRDRMYLNDGKGNFSLSPDALPKEAFPTGTIQVADLNFDGFPDLFVGARVNPGQFPTSPGARIWINDGQGNFSDQTKQLAPTFVNLGMLTDSGLADLDQDGKPELIVVGDAMPIQVFSFQNDRWQETTLNYFEKHEFGFWNNLTIADWDGDGTVELLAGNLGTNSQIKASSAEPAEILYKDFDGNGSVDAFLAYYIQGERYPAASRDEILGQVLFLKKRYLDFKSFANVKMSELFTPQERQGANSIFINRLETSYFVRNESGKYQAKALPIQAQFSPVYASEAVDMNGDGNLDMVLGGNNDYGKLYFGKYDANHGTVLLGDGKGQFTFVNKSAAGLDLRGSVRKITARKDLLIIYLDNYTVSIYSLHPSKMD</sequence>